<keyword evidence="1" id="KW-0472">Membrane</keyword>
<dbReference type="RefSeq" id="WP_154651569.1">
    <property type="nucleotide sequence ID" value="NZ_JBHUNE010000005.1"/>
</dbReference>
<evidence type="ECO:0000313" key="2">
    <source>
        <dbReference type="EMBL" id="MFD2757944.1"/>
    </source>
</evidence>
<reference evidence="3" key="1">
    <citation type="journal article" date="2019" name="Int. J. Syst. Evol. Microbiol.">
        <title>The Global Catalogue of Microorganisms (GCM) 10K type strain sequencing project: providing services to taxonomists for standard genome sequencing and annotation.</title>
        <authorList>
            <consortium name="The Broad Institute Genomics Platform"/>
            <consortium name="The Broad Institute Genome Sequencing Center for Infectious Disease"/>
            <person name="Wu L."/>
            <person name="Ma J."/>
        </authorList>
    </citation>
    <scope>NUCLEOTIDE SEQUENCE [LARGE SCALE GENOMIC DNA]</scope>
    <source>
        <strain evidence="3">TISTR 1514</strain>
    </source>
</reference>
<feature type="transmembrane region" description="Helical" evidence="1">
    <location>
        <begin position="36"/>
        <end position="58"/>
    </location>
</feature>
<organism evidence="2 3">
    <name type="scientific">Gulosibacter faecalis</name>
    <dbReference type="NCBI Taxonomy" id="272240"/>
    <lineage>
        <taxon>Bacteria</taxon>
        <taxon>Bacillati</taxon>
        <taxon>Actinomycetota</taxon>
        <taxon>Actinomycetes</taxon>
        <taxon>Micrococcales</taxon>
        <taxon>Microbacteriaceae</taxon>
        <taxon>Gulosibacter</taxon>
    </lineage>
</organism>
<sequence>MLRKPQLSQVFLWLSGLGAVTAVAGIVLLFTPLHTLGIFVLPLGIVMCVGFLIATAVADEGEEKRAFAKGFVTDARIVNVIGTGGTGSADNRLERLRFDVHVEIDQGSGAPLKRIVGVVGDAGFAHTLLNPGQYLRIRHNTMDPDDRFDARYDAPGQMVADLKRIDEGG</sequence>
<feature type="transmembrane region" description="Helical" evidence="1">
    <location>
        <begin position="12"/>
        <end position="30"/>
    </location>
</feature>
<name>A0ABW5UYS8_9MICO</name>
<evidence type="ECO:0000256" key="1">
    <source>
        <dbReference type="SAM" id="Phobius"/>
    </source>
</evidence>
<evidence type="ECO:0000313" key="3">
    <source>
        <dbReference type="Proteomes" id="UP001597492"/>
    </source>
</evidence>
<gene>
    <name evidence="2" type="ORF">ACFSW7_06090</name>
</gene>
<keyword evidence="3" id="KW-1185">Reference proteome</keyword>
<proteinExistence type="predicted"/>
<protein>
    <submittedName>
        <fullName evidence="2">Uncharacterized protein</fullName>
    </submittedName>
</protein>
<dbReference type="Proteomes" id="UP001597492">
    <property type="component" value="Unassembled WGS sequence"/>
</dbReference>
<keyword evidence="1" id="KW-0812">Transmembrane</keyword>
<comment type="caution">
    <text evidence="2">The sequence shown here is derived from an EMBL/GenBank/DDBJ whole genome shotgun (WGS) entry which is preliminary data.</text>
</comment>
<accession>A0ABW5UYS8</accession>
<keyword evidence="1" id="KW-1133">Transmembrane helix</keyword>
<dbReference type="EMBL" id="JBHUNE010000005">
    <property type="protein sequence ID" value="MFD2757944.1"/>
    <property type="molecule type" value="Genomic_DNA"/>
</dbReference>